<comment type="caution">
    <text evidence="2">The sequence shown here is derived from an EMBL/GenBank/DDBJ whole genome shotgun (WGS) entry which is preliminary data.</text>
</comment>
<evidence type="ECO:0000313" key="2">
    <source>
        <dbReference type="EMBL" id="KAK9105487.1"/>
    </source>
</evidence>
<sequence>MAVEIGGETANGKDVEGEKSSVRMAGNREGSEARERAEGKGHEGWCDFDNPVEQIQLLIEVLNLYERL</sequence>
<dbReference type="EMBL" id="JBBNAG010000009">
    <property type="protein sequence ID" value="KAK9105487.1"/>
    <property type="molecule type" value="Genomic_DNA"/>
</dbReference>
<dbReference type="Proteomes" id="UP001419268">
    <property type="component" value="Unassembled WGS sequence"/>
</dbReference>
<dbReference type="AlphaFoldDB" id="A0AAP0F7T8"/>
<evidence type="ECO:0000313" key="3">
    <source>
        <dbReference type="Proteomes" id="UP001419268"/>
    </source>
</evidence>
<accession>A0AAP0F7T8</accession>
<reference evidence="2 3" key="1">
    <citation type="submission" date="2024-01" db="EMBL/GenBank/DDBJ databases">
        <title>Genome assemblies of Stephania.</title>
        <authorList>
            <person name="Yang L."/>
        </authorList>
    </citation>
    <scope>NUCLEOTIDE SEQUENCE [LARGE SCALE GENOMIC DNA]</scope>
    <source>
        <strain evidence="2">JXDWG</strain>
        <tissue evidence="2">Leaf</tissue>
    </source>
</reference>
<keyword evidence="3" id="KW-1185">Reference proteome</keyword>
<name>A0AAP0F7T8_9MAGN</name>
<feature type="region of interest" description="Disordered" evidence="1">
    <location>
        <begin position="1"/>
        <end position="45"/>
    </location>
</feature>
<gene>
    <name evidence="2" type="ORF">Scep_022331</name>
</gene>
<feature type="compositionally biased region" description="Basic and acidic residues" evidence="1">
    <location>
        <begin position="11"/>
        <end position="21"/>
    </location>
</feature>
<feature type="compositionally biased region" description="Basic and acidic residues" evidence="1">
    <location>
        <begin position="29"/>
        <end position="45"/>
    </location>
</feature>
<evidence type="ECO:0000256" key="1">
    <source>
        <dbReference type="SAM" id="MobiDB-lite"/>
    </source>
</evidence>
<proteinExistence type="predicted"/>
<organism evidence="2 3">
    <name type="scientific">Stephania cephalantha</name>
    <dbReference type="NCBI Taxonomy" id="152367"/>
    <lineage>
        <taxon>Eukaryota</taxon>
        <taxon>Viridiplantae</taxon>
        <taxon>Streptophyta</taxon>
        <taxon>Embryophyta</taxon>
        <taxon>Tracheophyta</taxon>
        <taxon>Spermatophyta</taxon>
        <taxon>Magnoliopsida</taxon>
        <taxon>Ranunculales</taxon>
        <taxon>Menispermaceae</taxon>
        <taxon>Menispermoideae</taxon>
        <taxon>Cissampelideae</taxon>
        <taxon>Stephania</taxon>
    </lineage>
</organism>
<protein>
    <submittedName>
        <fullName evidence="2">Uncharacterized protein</fullName>
    </submittedName>
</protein>